<comment type="caution">
    <text evidence="1">The sequence shown here is derived from an EMBL/GenBank/DDBJ whole genome shotgun (WGS) entry which is preliminary data.</text>
</comment>
<reference evidence="1 2" key="1">
    <citation type="journal article" date="2021" name="Hortic Res">
        <title>High-quality reference genome and annotation aids understanding of berry development for evergreen blueberry (Vaccinium darrowii).</title>
        <authorList>
            <person name="Yu J."/>
            <person name="Hulse-Kemp A.M."/>
            <person name="Babiker E."/>
            <person name="Staton M."/>
        </authorList>
    </citation>
    <scope>NUCLEOTIDE SEQUENCE [LARGE SCALE GENOMIC DNA]</scope>
    <source>
        <strain evidence="2">cv. NJ 8807/NJ 8810</strain>
        <tissue evidence="1">Young leaf</tissue>
    </source>
</reference>
<evidence type="ECO:0000313" key="1">
    <source>
        <dbReference type="EMBL" id="KAH7853303.1"/>
    </source>
</evidence>
<dbReference type="EMBL" id="CM037161">
    <property type="protein sequence ID" value="KAH7853303.1"/>
    <property type="molecule type" value="Genomic_DNA"/>
</dbReference>
<proteinExistence type="predicted"/>
<sequence length="171" mass="19125">MDIVKTEYLLRISAISLLVLTACLVGFDAQTKLIFHSFHRTASFRDMNALVVLVWVDSVAAGYNLLHLLAGTSICSRIKRNNNPVKVSHPYLAWVCFLLDQATVYVVFAANSAATEASFLAVTGSNDRKHISTTPPTLDQLHVHNRNLRRLLKHVFILFCWSVVEALYAVL</sequence>
<gene>
    <name evidence="1" type="ORF">Vadar_001006</name>
</gene>
<name>A0ACB7YJE4_9ERIC</name>
<accession>A0ACB7YJE4</accession>
<evidence type="ECO:0000313" key="2">
    <source>
        <dbReference type="Proteomes" id="UP000828048"/>
    </source>
</evidence>
<protein>
    <submittedName>
        <fullName evidence="1">Uncharacterized protein</fullName>
    </submittedName>
</protein>
<dbReference type="Proteomes" id="UP000828048">
    <property type="component" value="Chromosome 11"/>
</dbReference>
<keyword evidence="2" id="KW-1185">Reference proteome</keyword>
<organism evidence="1 2">
    <name type="scientific">Vaccinium darrowii</name>
    <dbReference type="NCBI Taxonomy" id="229202"/>
    <lineage>
        <taxon>Eukaryota</taxon>
        <taxon>Viridiplantae</taxon>
        <taxon>Streptophyta</taxon>
        <taxon>Embryophyta</taxon>
        <taxon>Tracheophyta</taxon>
        <taxon>Spermatophyta</taxon>
        <taxon>Magnoliopsida</taxon>
        <taxon>eudicotyledons</taxon>
        <taxon>Gunneridae</taxon>
        <taxon>Pentapetalae</taxon>
        <taxon>asterids</taxon>
        <taxon>Ericales</taxon>
        <taxon>Ericaceae</taxon>
        <taxon>Vaccinioideae</taxon>
        <taxon>Vaccinieae</taxon>
        <taxon>Vaccinium</taxon>
    </lineage>
</organism>